<evidence type="ECO:0000256" key="1">
    <source>
        <dbReference type="SAM" id="MobiDB-lite"/>
    </source>
</evidence>
<reference evidence="2 3" key="1">
    <citation type="submission" date="2021-05" db="EMBL/GenBank/DDBJ databases">
        <title>Mycobacterium acidophilum sp. nov., an extremely acid-tolerant member of the genus Mycobacterium.</title>
        <authorList>
            <person name="Xia J."/>
        </authorList>
    </citation>
    <scope>NUCLEOTIDE SEQUENCE [LARGE SCALE GENOMIC DNA]</scope>
    <source>
        <strain evidence="2 3">M1</strain>
    </source>
</reference>
<accession>A0ABS5RN53</accession>
<organism evidence="2 3">
    <name type="scientific">Mycolicibacter acidiphilus</name>
    <dbReference type="NCBI Taxonomy" id="2835306"/>
    <lineage>
        <taxon>Bacteria</taxon>
        <taxon>Bacillati</taxon>
        <taxon>Actinomycetota</taxon>
        <taxon>Actinomycetes</taxon>
        <taxon>Mycobacteriales</taxon>
        <taxon>Mycobacteriaceae</taxon>
        <taxon>Mycolicibacter</taxon>
    </lineage>
</organism>
<dbReference type="Proteomes" id="UP001519535">
    <property type="component" value="Unassembled WGS sequence"/>
</dbReference>
<protein>
    <submittedName>
        <fullName evidence="2">Uncharacterized protein</fullName>
    </submittedName>
</protein>
<evidence type="ECO:0000313" key="2">
    <source>
        <dbReference type="EMBL" id="MBS9535738.1"/>
    </source>
</evidence>
<dbReference type="EMBL" id="JAHCLR010000057">
    <property type="protein sequence ID" value="MBS9535738.1"/>
    <property type="molecule type" value="Genomic_DNA"/>
</dbReference>
<proteinExistence type="predicted"/>
<gene>
    <name evidence="2" type="ORF">KIH27_19310</name>
</gene>
<comment type="caution">
    <text evidence="2">The sequence shown here is derived from an EMBL/GenBank/DDBJ whole genome shotgun (WGS) entry which is preliminary data.</text>
</comment>
<keyword evidence="3" id="KW-1185">Reference proteome</keyword>
<name>A0ABS5RN53_9MYCO</name>
<sequence length="406" mass="44370">MPAVAAVPLPTLSQIESMTTTHLSELADSSEAEARLWVSAFSEAKRIVDEADWHGSAQDQASYRADADRVVVVGAAEAPRSVATIARHGAEDLRFAQQRVMNAVVVARDAGYVVGEDLSVTDPTKYTSFEQYVARRDQGREYANDIRAHAANLVAVDRELAGKLTAATAGLRTASFSTSGGQHSGIQLVDNHGSDADGRRGRRLRSDEVFRRPEGGDRGGDHFSTDWAGRAILEHYLRGQGEWTITDDPKWTKYMQDNLPLRKELLEPTQVAAQDALSQYLAGGGASGKFDQTFHANIENGEGIVGYQYLHGTDSTVGDFRFAGDTVVQPQPDGTYKVTLNSGYTWNDKIDPNPIYPTDQVKSRWAEIITLGKADPYDIHITWHAQSTVTMDNQGNVINVEGYPAS</sequence>
<dbReference type="RefSeq" id="WP_214094584.1">
    <property type="nucleotide sequence ID" value="NZ_JAHCLR010000057.1"/>
</dbReference>
<feature type="compositionally biased region" description="Basic and acidic residues" evidence="1">
    <location>
        <begin position="192"/>
        <end position="223"/>
    </location>
</feature>
<evidence type="ECO:0000313" key="3">
    <source>
        <dbReference type="Proteomes" id="UP001519535"/>
    </source>
</evidence>
<feature type="region of interest" description="Disordered" evidence="1">
    <location>
        <begin position="176"/>
        <end position="223"/>
    </location>
</feature>
<feature type="compositionally biased region" description="Polar residues" evidence="1">
    <location>
        <begin position="176"/>
        <end position="185"/>
    </location>
</feature>